<evidence type="ECO:0000313" key="2">
    <source>
        <dbReference type="Proteomes" id="UP000823775"/>
    </source>
</evidence>
<dbReference type="Proteomes" id="UP000823775">
    <property type="component" value="Unassembled WGS sequence"/>
</dbReference>
<organism evidence="1 2">
    <name type="scientific">Datura stramonium</name>
    <name type="common">Jimsonweed</name>
    <name type="synonym">Common thornapple</name>
    <dbReference type="NCBI Taxonomy" id="4076"/>
    <lineage>
        <taxon>Eukaryota</taxon>
        <taxon>Viridiplantae</taxon>
        <taxon>Streptophyta</taxon>
        <taxon>Embryophyta</taxon>
        <taxon>Tracheophyta</taxon>
        <taxon>Spermatophyta</taxon>
        <taxon>Magnoliopsida</taxon>
        <taxon>eudicotyledons</taxon>
        <taxon>Gunneridae</taxon>
        <taxon>Pentapetalae</taxon>
        <taxon>asterids</taxon>
        <taxon>lamiids</taxon>
        <taxon>Solanales</taxon>
        <taxon>Solanaceae</taxon>
        <taxon>Solanoideae</taxon>
        <taxon>Datureae</taxon>
        <taxon>Datura</taxon>
    </lineage>
</organism>
<proteinExistence type="predicted"/>
<keyword evidence="2" id="KW-1185">Reference proteome</keyword>
<evidence type="ECO:0000313" key="1">
    <source>
        <dbReference type="EMBL" id="MCD7459113.1"/>
    </source>
</evidence>
<name>A0ABS8SJM7_DATST</name>
<dbReference type="EMBL" id="JACEIK010000562">
    <property type="protein sequence ID" value="MCD7459113.1"/>
    <property type="molecule type" value="Genomic_DNA"/>
</dbReference>
<protein>
    <submittedName>
        <fullName evidence="1">WRKY transcription factor</fullName>
    </submittedName>
</protein>
<sequence>MGGFDDYVAGFGDWIPPSPSPTALLSSLLVDDVGGWADQTVKLSAPSEQKMSSRGGLLGKEIAARAGFTAQRLDRWHQTSYSV</sequence>
<comment type="caution">
    <text evidence="1">The sequence shown here is derived from an EMBL/GenBank/DDBJ whole genome shotgun (WGS) entry which is preliminary data.</text>
</comment>
<accession>A0ABS8SJM7</accession>
<reference evidence="1 2" key="1">
    <citation type="journal article" date="2021" name="BMC Genomics">
        <title>Datura genome reveals duplications of psychoactive alkaloid biosynthetic genes and high mutation rate following tissue culture.</title>
        <authorList>
            <person name="Rajewski A."/>
            <person name="Carter-House D."/>
            <person name="Stajich J."/>
            <person name="Litt A."/>
        </authorList>
    </citation>
    <scope>NUCLEOTIDE SEQUENCE [LARGE SCALE GENOMIC DNA]</scope>
    <source>
        <strain evidence="1">AR-01</strain>
    </source>
</reference>
<gene>
    <name evidence="1" type="primary">WRKY59_2</name>
    <name evidence="1" type="ORF">HAX54_040113</name>
</gene>